<name>A0AAE2C6T9_9LAMI</name>
<accession>A0AAE2C6T9</accession>
<dbReference type="EMBL" id="JACGWL010000001">
    <property type="protein sequence ID" value="KAK4410810.1"/>
    <property type="molecule type" value="Genomic_DNA"/>
</dbReference>
<protein>
    <submittedName>
        <fullName evidence="6">Vacuolar protein sorting-associated protein 26C</fullName>
    </submittedName>
</protein>
<organism evidence="6 7">
    <name type="scientific">Sesamum angolense</name>
    <dbReference type="NCBI Taxonomy" id="2727404"/>
    <lineage>
        <taxon>Eukaryota</taxon>
        <taxon>Viridiplantae</taxon>
        <taxon>Streptophyta</taxon>
        <taxon>Embryophyta</taxon>
        <taxon>Tracheophyta</taxon>
        <taxon>Spermatophyta</taxon>
        <taxon>Magnoliopsida</taxon>
        <taxon>eudicotyledons</taxon>
        <taxon>Gunneridae</taxon>
        <taxon>Pentapetalae</taxon>
        <taxon>asterids</taxon>
        <taxon>lamiids</taxon>
        <taxon>Lamiales</taxon>
        <taxon>Pedaliaceae</taxon>
        <taxon>Sesamum</taxon>
    </lineage>
</organism>
<dbReference type="InterPro" id="IPR012340">
    <property type="entry name" value="NA-bd_OB-fold"/>
</dbReference>
<evidence type="ECO:0000256" key="1">
    <source>
        <dbReference type="ARBA" id="ARBA00004574"/>
    </source>
</evidence>
<dbReference type="GO" id="GO:0098505">
    <property type="term" value="F:G-rich strand telomeric DNA binding"/>
    <property type="evidence" value="ECO:0007669"/>
    <property type="project" value="TreeGrafter"/>
</dbReference>
<dbReference type="GO" id="GO:0000783">
    <property type="term" value="C:nuclear telomere cap complex"/>
    <property type="evidence" value="ECO:0007669"/>
    <property type="project" value="TreeGrafter"/>
</dbReference>
<keyword evidence="4" id="KW-0238">DNA-binding</keyword>
<dbReference type="GO" id="GO:0010521">
    <property type="term" value="F:telomerase inhibitor activity"/>
    <property type="evidence" value="ECO:0007669"/>
    <property type="project" value="TreeGrafter"/>
</dbReference>
<comment type="caution">
    <text evidence="6">The sequence shown here is derived from an EMBL/GenBank/DDBJ whole genome shotgun (WGS) entry which is preliminary data.</text>
</comment>
<evidence type="ECO:0000256" key="4">
    <source>
        <dbReference type="ARBA" id="ARBA00023125"/>
    </source>
</evidence>
<evidence type="ECO:0000256" key="3">
    <source>
        <dbReference type="ARBA" id="ARBA00022895"/>
    </source>
</evidence>
<gene>
    <name evidence="6" type="ORF">Sango_0154000</name>
</gene>
<dbReference type="InterPro" id="IPR057620">
    <property type="entry name" value="POT1A/B-like_OB"/>
</dbReference>
<dbReference type="FunFam" id="2.60.40.640:FF:000023">
    <property type="entry name" value="Vacuolar protein sorting-associated protein 26"/>
    <property type="match status" value="1"/>
</dbReference>
<evidence type="ECO:0000313" key="7">
    <source>
        <dbReference type="Proteomes" id="UP001289374"/>
    </source>
</evidence>
<reference evidence="6" key="1">
    <citation type="submission" date="2020-06" db="EMBL/GenBank/DDBJ databases">
        <authorList>
            <person name="Li T."/>
            <person name="Hu X."/>
            <person name="Zhang T."/>
            <person name="Song X."/>
            <person name="Zhang H."/>
            <person name="Dai N."/>
            <person name="Sheng W."/>
            <person name="Hou X."/>
            <person name="Wei L."/>
        </authorList>
    </citation>
    <scope>NUCLEOTIDE SEQUENCE</scope>
    <source>
        <strain evidence="6">K16</strain>
        <tissue evidence="6">Leaf</tissue>
    </source>
</reference>
<evidence type="ECO:0000313" key="6">
    <source>
        <dbReference type="EMBL" id="KAK4410810.1"/>
    </source>
</evidence>
<sequence>MGREDYKFMQLVDAIACINQRVNLIGIVVETSLPKSTKGTVKIIDESRPSLGIYINFFAETMEKLPHVGSVGDIIMVSHVVVKIRGSEVYALFNKAFSSFALFEGRDHSGKELLPYQISSRYKARDQDKNFIMGLRKWSMQHKIEGLNESLQLREIKEGGHLNLLCKILHISEVKENDWMLFIWDGTDTPPAFVEAKSYNERTQSKWGRMPFTSFPWPSHITETEHPDVPFVTLMNILSHPEVTCKFKSVVRVVAIFPWRAEDFLSPSGIYRVRLTLEDPTARVHAFLYAEDGEPLEGKIITKLNSAISHQFIRLTVNGAVNLQVRGGSAGVIESLYGVIKPIPIVKKAVDIRSSGKIGSGTTEIPFSVILKDPKEENLEKFYETFHGGNVSIQYLVTVDVVRGYLHKPLSTTVEFIVESEKDNLPQKPVSPEMVIFYITQDTQRHTLLTELKSGGFRVAGKVCTQCSLLDPIGGELTVEASAVPIESIDIHLIRVESILIGEKIATESSLIQTTQIADGDLCRGMPLPIYIILPRLLTCPTIFAGPFSVEFKVSIVITFSSVLSKKHSKADPKATKPWMAMESVPIELVRTT</sequence>
<dbReference type="GO" id="GO:0032210">
    <property type="term" value="P:regulation of telomere maintenance via telomerase"/>
    <property type="evidence" value="ECO:0007669"/>
    <property type="project" value="TreeGrafter"/>
</dbReference>
<evidence type="ECO:0000259" key="5">
    <source>
        <dbReference type="SMART" id="SM00976"/>
    </source>
</evidence>
<feature type="domain" description="Telomeric single stranded DNA binding POT1/Cdc13" evidence="5">
    <location>
        <begin position="8"/>
        <end position="140"/>
    </location>
</feature>
<dbReference type="GO" id="GO:0016233">
    <property type="term" value="P:telomere capping"/>
    <property type="evidence" value="ECO:0007669"/>
    <property type="project" value="TreeGrafter"/>
</dbReference>
<dbReference type="CDD" id="cd04497">
    <property type="entry name" value="hPOT1_OB1_like"/>
    <property type="match status" value="1"/>
</dbReference>
<evidence type="ECO:0000256" key="2">
    <source>
        <dbReference type="ARBA" id="ARBA00022454"/>
    </source>
</evidence>
<comment type="subcellular location">
    <subcellularLocation>
        <location evidence="1">Chromosome</location>
        <location evidence="1">Telomere</location>
    </subcellularLocation>
</comment>
<dbReference type="Gene3D" id="2.60.40.640">
    <property type="match status" value="2"/>
</dbReference>
<keyword evidence="7" id="KW-1185">Reference proteome</keyword>
<dbReference type="AlphaFoldDB" id="A0AAE2C6T9"/>
<dbReference type="InterPro" id="IPR028389">
    <property type="entry name" value="POT1"/>
</dbReference>
<dbReference type="SMART" id="SM00976">
    <property type="entry name" value="Telo_bind"/>
    <property type="match status" value="1"/>
</dbReference>
<dbReference type="GO" id="GO:0006886">
    <property type="term" value="P:intracellular protein transport"/>
    <property type="evidence" value="ECO:0007669"/>
    <property type="project" value="InterPro"/>
</dbReference>
<keyword evidence="3" id="KW-0779">Telomere</keyword>
<proteinExistence type="predicted"/>
<keyword evidence="2" id="KW-0158">Chromosome</keyword>
<dbReference type="PANTHER" id="PTHR14513:SF0">
    <property type="entry name" value="PROTECTION OF TELOMERES PROTEIN 1"/>
    <property type="match status" value="1"/>
</dbReference>
<dbReference type="Gene3D" id="2.40.50.140">
    <property type="entry name" value="Nucleic acid-binding proteins"/>
    <property type="match status" value="2"/>
</dbReference>
<dbReference type="InterPro" id="IPR014752">
    <property type="entry name" value="Arrestin-like_C"/>
</dbReference>
<dbReference type="SUPFAM" id="SSF50249">
    <property type="entry name" value="Nucleic acid-binding proteins"/>
    <property type="match status" value="2"/>
</dbReference>
<dbReference type="Pfam" id="PF25507">
    <property type="entry name" value="OB_POT1A"/>
    <property type="match status" value="1"/>
</dbReference>
<reference evidence="6" key="2">
    <citation type="journal article" date="2024" name="Plant">
        <title>Genomic evolution and insights into agronomic trait innovations of Sesamum species.</title>
        <authorList>
            <person name="Miao H."/>
            <person name="Wang L."/>
            <person name="Qu L."/>
            <person name="Liu H."/>
            <person name="Sun Y."/>
            <person name="Le M."/>
            <person name="Wang Q."/>
            <person name="Wei S."/>
            <person name="Zheng Y."/>
            <person name="Lin W."/>
            <person name="Duan Y."/>
            <person name="Cao H."/>
            <person name="Xiong S."/>
            <person name="Wang X."/>
            <person name="Wei L."/>
            <person name="Li C."/>
            <person name="Ma Q."/>
            <person name="Ju M."/>
            <person name="Zhao R."/>
            <person name="Li G."/>
            <person name="Mu C."/>
            <person name="Tian Q."/>
            <person name="Mei H."/>
            <person name="Zhang T."/>
            <person name="Gao T."/>
            <person name="Zhang H."/>
        </authorList>
    </citation>
    <scope>NUCLEOTIDE SEQUENCE</scope>
    <source>
        <strain evidence="6">K16</strain>
    </source>
</reference>
<dbReference type="PANTHER" id="PTHR14513">
    <property type="entry name" value="PROTECTION OF TELOMERES 1"/>
    <property type="match status" value="1"/>
</dbReference>
<dbReference type="Pfam" id="PF02765">
    <property type="entry name" value="POT1"/>
    <property type="match status" value="1"/>
</dbReference>
<dbReference type="Proteomes" id="UP001289374">
    <property type="component" value="Unassembled WGS sequence"/>
</dbReference>
<dbReference type="InterPro" id="IPR011564">
    <property type="entry name" value="Telomer_end-bd_POT1/Cdc13"/>
</dbReference>